<feature type="domain" description="Dynamin N-terminal" evidence="6">
    <location>
        <begin position="58"/>
        <end position="296"/>
    </location>
</feature>
<proteinExistence type="predicted"/>
<evidence type="ECO:0000256" key="4">
    <source>
        <dbReference type="ARBA" id="ARBA00023134"/>
    </source>
</evidence>
<evidence type="ECO:0000256" key="2">
    <source>
        <dbReference type="ARBA" id="ARBA00022741"/>
    </source>
</evidence>
<keyword evidence="5" id="KW-0472">Membrane</keyword>
<evidence type="ECO:0000256" key="1">
    <source>
        <dbReference type="ARBA" id="ARBA00004370"/>
    </source>
</evidence>
<keyword evidence="8" id="KW-1185">Reference proteome</keyword>
<name>A0A1S8YI32_9GAMM</name>
<dbReference type="Proteomes" id="UP000190667">
    <property type="component" value="Unassembled WGS sequence"/>
</dbReference>
<evidence type="ECO:0000313" key="7">
    <source>
        <dbReference type="EMBL" id="OON38724.1"/>
    </source>
</evidence>
<gene>
    <name evidence="7" type="ORF">BTJ39_16665</name>
</gene>
<dbReference type="STRING" id="1926881.BTJ39_16665"/>
<dbReference type="InterPro" id="IPR027417">
    <property type="entry name" value="P-loop_NTPase"/>
</dbReference>
<dbReference type="GO" id="GO:0003924">
    <property type="term" value="F:GTPase activity"/>
    <property type="evidence" value="ECO:0007669"/>
    <property type="project" value="InterPro"/>
</dbReference>
<accession>A0A1S8YI32</accession>
<keyword evidence="4" id="KW-0342">GTP-binding</keyword>
<comment type="subcellular location">
    <subcellularLocation>
        <location evidence="1">Membrane</location>
    </subcellularLocation>
</comment>
<dbReference type="PANTHER" id="PTHR10465">
    <property type="entry name" value="TRANSMEMBRANE GTPASE FZO1"/>
    <property type="match status" value="1"/>
</dbReference>
<dbReference type="EMBL" id="MRUL01000013">
    <property type="protein sequence ID" value="OON38724.1"/>
    <property type="molecule type" value="Genomic_DNA"/>
</dbReference>
<reference evidence="7 8" key="1">
    <citation type="submission" date="2016-12" db="EMBL/GenBank/DDBJ databases">
        <title>Izhakiella australiana sp. nov. of genus Izhakiella isolated from Australian desert.</title>
        <authorList>
            <person name="Ji M."/>
        </authorList>
    </citation>
    <scope>NUCLEOTIDE SEQUENCE [LARGE SCALE GENOMIC DNA]</scope>
    <source>
        <strain evidence="7 8">D4N98</strain>
    </source>
</reference>
<keyword evidence="2" id="KW-0547">Nucleotide-binding</keyword>
<dbReference type="SUPFAM" id="SSF52540">
    <property type="entry name" value="P-loop containing nucleoside triphosphate hydrolases"/>
    <property type="match status" value="1"/>
</dbReference>
<evidence type="ECO:0000259" key="6">
    <source>
        <dbReference type="Pfam" id="PF00350"/>
    </source>
</evidence>
<dbReference type="RefSeq" id="WP_078003821.1">
    <property type="nucleotide sequence ID" value="NZ_MRUL01000013.1"/>
</dbReference>
<comment type="caution">
    <text evidence="7">The sequence shown here is derived from an EMBL/GenBank/DDBJ whole genome shotgun (WGS) entry which is preliminary data.</text>
</comment>
<keyword evidence="3" id="KW-0378">Hydrolase</keyword>
<dbReference type="PANTHER" id="PTHR10465:SF0">
    <property type="entry name" value="SARCALUMENIN"/>
    <property type="match status" value="1"/>
</dbReference>
<sequence>MNQAILHRLTRLDQLFSQFDDICDGAALDIKRSHCEYSAAAFSQHLHDLQNSDRLLTVGIIGRVKAGKSSLINGLLFEGEEVLPKAATPMTAALTTLSYSDSFTAEVCFFNRDDIEQMHSDSQRYQQKLIRLTEDEIARLAERRDVHPDQLDESTLERCKSSARRQLDEREPGLRAMNELSLRVRASGMDINTLPSIQDITAGSRAELNQKLLDYVGADGRMMPFTSSLNIGLPVAALQDLRIVDTPGLNDAMASREQRTYNMLKECNVVFIVSPAGQFLSEQDLELSSRLSSSHGIQEIYLVASQIDTQLHSRSERERWGGDFSSVLGGLKQTLSNAAFGTLKNQDNESLKHLAQNIQPRLFVTSGMAKTLQHQPESSWDDNCRHALQMLHRNYPDDFSQAAMQRSLSMLAGYDALDGAIAGVRQQKEAIITQQVESFCQSQRKSLDRAVSQLAEHFTEGKKRIEQTDLAQVVKRQETLNEVRTRGAAAANVLFQDQIERLDLMLTEQLSGLIASFRKDIQQSVNEAQGQTTRSRTVDKSGFGARFLRAINFGGTETITRTVTTLKASEVRTALEDMRSFIDSGIATIARKLMHQWRDAMNTALIAKLRETVGDSNVDGDQLATVTRWALATIRDLPSPALSELPAVLAYSGTREGNKAEEHLAAAHDFVVQLQQEAHLYAKQIQREVRQIAEIDLGDLIFAGLQQELTKLNDMVLNKRLTLDKMEMIAKAFKELAQ</sequence>
<dbReference type="AlphaFoldDB" id="A0A1S8YI32"/>
<dbReference type="InterPro" id="IPR027094">
    <property type="entry name" value="Mitofusin_fam"/>
</dbReference>
<dbReference type="OrthoDB" id="9816479at2"/>
<evidence type="ECO:0000256" key="3">
    <source>
        <dbReference type="ARBA" id="ARBA00022801"/>
    </source>
</evidence>
<dbReference type="GO" id="GO:0016020">
    <property type="term" value="C:membrane"/>
    <property type="evidence" value="ECO:0007669"/>
    <property type="project" value="UniProtKB-SubCell"/>
</dbReference>
<protein>
    <recommendedName>
        <fullName evidence="6">Dynamin N-terminal domain-containing protein</fullName>
    </recommendedName>
</protein>
<dbReference type="Pfam" id="PF00350">
    <property type="entry name" value="Dynamin_N"/>
    <property type="match status" value="1"/>
</dbReference>
<organism evidence="7 8">
    <name type="scientific">Izhakiella australiensis</name>
    <dbReference type="NCBI Taxonomy" id="1926881"/>
    <lineage>
        <taxon>Bacteria</taxon>
        <taxon>Pseudomonadati</taxon>
        <taxon>Pseudomonadota</taxon>
        <taxon>Gammaproteobacteria</taxon>
        <taxon>Enterobacterales</taxon>
        <taxon>Erwiniaceae</taxon>
        <taxon>Izhakiella</taxon>
    </lineage>
</organism>
<dbReference type="GO" id="GO:0005525">
    <property type="term" value="F:GTP binding"/>
    <property type="evidence" value="ECO:0007669"/>
    <property type="project" value="UniProtKB-KW"/>
</dbReference>
<dbReference type="InterPro" id="IPR045063">
    <property type="entry name" value="Dynamin_N"/>
</dbReference>
<evidence type="ECO:0000256" key="5">
    <source>
        <dbReference type="ARBA" id="ARBA00023136"/>
    </source>
</evidence>
<evidence type="ECO:0000313" key="8">
    <source>
        <dbReference type="Proteomes" id="UP000190667"/>
    </source>
</evidence>
<dbReference type="Gene3D" id="3.40.50.300">
    <property type="entry name" value="P-loop containing nucleotide triphosphate hydrolases"/>
    <property type="match status" value="1"/>
</dbReference>